<dbReference type="PANTHER" id="PTHR43819">
    <property type="entry name" value="ARCHAEAL-TYPE GLUTAMATE SYNTHASE [NADPH]"/>
    <property type="match status" value="1"/>
</dbReference>
<name>A0ABU5NCJ2_9RICK</name>
<evidence type="ECO:0000256" key="3">
    <source>
        <dbReference type="SAM" id="Phobius"/>
    </source>
</evidence>
<dbReference type="InterPro" id="IPR024188">
    <property type="entry name" value="GltB"/>
</dbReference>
<keyword evidence="3" id="KW-0812">Transmembrane</keyword>
<dbReference type="EMBL" id="JARJFB010000057">
    <property type="protein sequence ID" value="MEA0970893.1"/>
    <property type="molecule type" value="Genomic_DNA"/>
</dbReference>
<evidence type="ECO:0000256" key="2">
    <source>
        <dbReference type="PIRNR" id="PIRNR006429"/>
    </source>
</evidence>
<accession>A0ABU5NCJ2</accession>
<keyword evidence="3" id="KW-0472">Membrane</keyword>
<dbReference type="InterPro" id="IPR002932">
    <property type="entry name" value="Glu_synthdom"/>
</dbReference>
<dbReference type="Proteomes" id="UP001291687">
    <property type="component" value="Unassembled WGS sequence"/>
</dbReference>
<dbReference type="Pfam" id="PF01645">
    <property type="entry name" value="Glu_synthase"/>
    <property type="match status" value="1"/>
</dbReference>
<dbReference type="InterPro" id="IPR013785">
    <property type="entry name" value="Aldolase_TIM"/>
</dbReference>
<organism evidence="5 6">
    <name type="scientific">Candidatus Megaera venefica</name>
    <dbReference type="NCBI Taxonomy" id="2055910"/>
    <lineage>
        <taxon>Bacteria</taxon>
        <taxon>Pseudomonadati</taxon>
        <taxon>Pseudomonadota</taxon>
        <taxon>Alphaproteobacteria</taxon>
        <taxon>Rickettsiales</taxon>
        <taxon>Rickettsiaceae</taxon>
        <taxon>Candidatus Megaera</taxon>
    </lineage>
</organism>
<dbReference type="PIRSF" id="PIRSF006429">
    <property type="entry name" value="GOGAT_lg_2"/>
    <property type="match status" value="1"/>
</dbReference>
<protein>
    <submittedName>
        <fullName evidence="5">FMN-binding glutamate synthase family protein</fullName>
    </submittedName>
</protein>
<evidence type="ECO:0000256" key="1">
    <source>
        <dbReference type="ARBA" id="ARBA00009716"/>
    </source>
</evidence>
<sequence>MRWLYYTISIVSSLLVFIIYQFWPPIIYALFIIIPYILIGIHDIRSVSHTVLRNYPVIGHLRYILEFIRPEIQQYYIETDNSGTPYSRETRSLIYQKAKGVRETIAFGTKNDLTSVGYVFSYHSLAPKTVSHDKTRILIGGPDCTKPYDASRLNISGMSFGSISPNAIRALNKGAKIGKFAHSTGEGGVSSYHLENGGDLVWQIGTAYFGCRYQDGRFDQDSFEQIAKNDVVKMIEIKLSQGAKPAHGGILPAAKVTEEIAKIRMLEPWKDAISPPMHTEFSTPIGLMEFVARLRKITGGKPIGFKLCLGHKTEFMAICKAMIETGIRPDFITVDGSEGGTGAAPVTFTNRIGTPINESITFVHNCLVGANLRDDIKLIASGKIATGYDMVTKIALGADACSMARAMMFALGCLQSLSCNTDRCPTGIATQNKHRWSMLDVKDKSVRVANFQKRTIHSFCELVGALGIDDPDQLDPEHIRRYIDTSTSKSFAAIYPQLHKGELLEKNSNSVYADLWHIAKAESF</sequence>
<keyword evidence="3" id="KW-1133">Transmembrane helix</keyword>
<dbReference type="InterPro" id="IPR027283">
    <property type="entry name" value="YerD"/>
</dbReference>
<comment type="similarity">
    <text evidence="1 2">Belongs to the glutamate synthase family.</text>
</comment>
<feature type="transmembrane region" description="Helical" evidence="3">
    <location>
        <begin position="6"/>
        <end position="39"/>
    </location>
</feature>
<reference evidence="5 6" key="1">
    <citation type="submission" date="2023-03" db="EMBL/GenBank/DDBJ databases">
        <title>Host association and intracellularity evolved multiple times independently in the Rickettsiales.</title>
        <authorList>
            <person name="Castelli M."/>
            <person name="Nardi T."/>
            <person name="Gammuto L."/>
            <person name="Bellinzona G."/>
            <person name="Sabaneyeva E."/>
            <person name="Potekhin A."/>
            <person name="Serra V."/>
            <person name="Petroni G."/>
            <person name="Sassera D."/>
        </authorList>
    </citation>
    <scope>NUCLEOTIDE SEQUENCE [LARGE SCALE GENOMIC DNA]</scope>
    <source>
        <strain evidence="5 6">Sr 2-6</strain>
    </source>
</reference>
<dbReference type="CDD" id="cd02808">
    <property type="entry name" value="GltS_FMN"/>
    <property type="match status" value="1"/>
</dbReference>
<evidence type="ECO:0000313" key="6">
    <source>
        <dbReference type="Proteomes" id="UP001291687"/>
    </source>
</evidence>
<dbReference type="PANTHER" id="PTHR43819:SF1">
    <property type="entry name" value="ARCHAEAL-TYPE GLUTAMATE SYNTHASE [NADPH]"/>
    <property type="match status" value="1"/>
</dbReference>
<dbReference type="SUPFAM" id="SSF51395">
    <property type="entry name" value="FMN-linked oxidoreductases"/>
    <property type="match status" value="1"/>
</dbReference>
<proteinExistence type="inferred from homology"/>
<dbReference type="Gene3D" id="3.20.20.70">
    <property type="entry name" value="Aldolase class I"/>
    <property type="match status" value="1"/>
</dbReference>
<gene>
    <name evidence="5" type="ORF">Megvenef_00862</name>
</gene>
<comment type="caution">
    <text evidence="5">The sequence shown here is derived from an EMBL/GenBank/DDBJ whole genome shotgun (WGS) entry which is preliminary data.</text>
</comment>
<evidence type="ECO:0000313" key="5">
    <source>
        <dbReference type="EMBL" id="MEA0970893.1"/>
    </source>
</evidence>
<keyword evidence="6" id="KW-1185">Reference proteome</keyword>
<evidence type="ECO:0000259" key="4">
    <source>
        <dbReference type="Pfam" id="PF01645"/>
    </source>
</evidence>
<feature type="domain" description="Glutamate synthase" evidence="4">
    <location>
        <begin position="151"/>
        <end position="468"/>
    </location>
</feature>
<dbReference type="PIRSF" id="PIRSF500060">
    <property type="entry name" value="UCP500060"/>
    <property type="match status" value="1"/>
</dbReference>